<dbReference type="InterPro" id="IPR020596">
    <property type="entry name" value="rRNA_Ade_Mease_Trfase_CS"/>
</dbReference>
<comment type="catalytic activity">
    <reaction evidence="7">
        <text>adenosine(1518)/adenosine(1519) in 16S rRNA + 4 S-adenosyl-L-methionine = N(6)-dimethyladenosine(1518)/N(6)-dimethyladenosine(1519) in 16S rRNA + 4 S-adenosyl-L-homocysteine + 4 H(+)</text>
        <dbReference type="Rhea" id="RHEA:19609"/>
        <dbReference type="Rhea" id="RHEA-COMP:10232"/>
        <dbReference type="Rhea" id="RHEA-COMP:10233"/>
        <dbReference type="ChEBI" id="CHEBI:15378"/>
        <dbReference type="ChEBI" id="CHEBI:57856"/>
        <dbReference type="ChEBI" id="CHEBI:59789"/>
        <dbReference type="ChEBI" id="CHEBI:74411"/>
        <dbReference type="ChEBI" id="CHEBI:74493"/>
        <dbReference type="EC" id="2.1.1.182"/>
    </reaction>
</comment>
<dbReference type="SUPFAM" id="SSF53335">
    <property type="entry name" value="S-adenosyl-L-methionine-dependent methyltransferases"/>
    <property type="match status" value="1"/>
</dbReference>
<dbReference type="PROSITE" id="PS01131">
    <property type="entry name" value="RRNA_A_DIMETH"/>
    <property type="match status" value="1"/>
</dbReference>
<evidence type="ECO:0000313" key="10">
    <source>
        <dbReference type="EMBL" id="XBM01417.1"/>
    </source>
</evidence>
<proteinExistence type="inferred from homology"/>
<keyword evidence="4 7" id="KW-0808">Transferase</keyword>
<dbReference type="RefSeq" id="WP_348945714.1">
    <property type="nucleotide sequence ID" value="NZ_CP157355.1"/>
</dbReference>
<gene>
    <name evidence="7 10" type="primary">rsmA</name>
    <name evidence="7" type="synonym">ksgA</name>
    <name evidence="10" type="ORF">ABHF33_03755</name>
</gene>
<dbReference type="FunFam" id="1.10.8.100:FF:000001">
    <property type="entry name" value="Ribosomal RNA small subunit methyltransferase A"/>
    <property type="match status" value="1"/>
</dbReference>
<keyword evidence="5 7" id="KW-0949">S-adenosyl-L-methionine</keyword>
<dbReference type="NCBIfam" id="TIGR00755">
    <property type="entry name" value="ksgA"/>
    <property type="match status" value="1"/>
</dbReference>
<dbReference type="GO" id="GO:0005829">
    <property type="term" value="C:cytosol"/>
    <property type="evidence" value="ECO:0007669"/>
    <property type="project" value="TreeGrafter"/>
</dbReference>
<feature type="binding site" evidence="7 8">
    <location>
        <position position="108"/>
    </location>
    <ligand>
        <name>S-adenosyl-L-methionine</name>
        <dbReference type="ChEBI" id="CHEBI:59789"/>
    </ligand>
</feature>
<evidence type="ECO:0000259" key="9">
    <source>
        <dbReference type="SMART" id="SM00650"/>
    </source>
</evidence>
<evidence type="ECO:0000256" key="6">
    <source>
        <dbReference type="ARBA" id="ARBA00022884"/>
    </source>
</evidence>
<reference evidence="10" key="1">
    <citation type="submission" date="2024-05" db="EMBL/GenBank/DDBJ databases">
        <authorList>
            <person name="Yang L."/>
            <person name="Pan L."/>
        </authorList>
    </citation>
    <scope>NUCLEOTIDE SEQUENCE</scope>
    <source>
        <strain evidence="10">FCG-7</strain>
    </source>
</reference>
<dbReference type="GO" id="GO:0003723">
    <property type="term" value="F:RNA binding"/>
    <property type="evidence" value="ECO:0007669"/>
    <property type="project" value="UniProtKB-UniRule"/>
</dbReference>
<evidence type="ECO:0000256" key="1">
    <source>
        <dbReference type="ARBA" id="ARBA00022490"/>
    </source>
</evidence>
<feature type="domain" description="Ribosomal RNA adenine methylase transferase N-terminal" evidence="9">
    <location>
        <begin position="19"/>
        <end position="193"/>
    </location>
</feature>
<feature type="binding site" evidence="7 8">
    <location>
        <position position="39"/>
    </location>
    <ligand>
        <name>S-adenosyl-L-methionine</name>
        <dbReference type="ChEBI" id="CHEBI:59789"/>
    </ligand>
</feature>
<evidence type="ECO:0000256" key="5">
    <source>
        <dbReference type="ARBA" id="ARBA00022691"/>
    </source>
</evidence>
<feature type="binding site" evidence="7 8">
    <location>
        <position position="84"/>
    </location>
    <ligand>
        <name>S-adenosyl-L-methionine</name>
        <dbReference type="ChEBI" id="CHEBI:59789"/>
    </ligand>
</feature>
<keyword evidence="2 7" id="KW-0698">rRNA processing</keyword>
<dbReference type="InterPro" id="IPR023165">
    <property type="entry name" value="rRNA_Ade_diMease-like_C"/>
</dbReference>
<dbReference type="EC" id="2.1.1.182" evidence="7"/>
<dbReference type="InterPro" id="IPR001737">
    <property type="entry name" value="KsgA/Erm"/>
</dbReference>
<dbReference type="InterPro" id="IPR029063">
    <property type="entry name" value="SAM-dependent_MTases_sf"/>
</dbReference>
<dbReference type="Gene3D" id="1.10.8.100">
    <property type="entry name" value="Ribosomal RNA adenine dimethylase-like, domain 2"/>
    <property type="match status" value="1"/>
</dbReference>
<feature type="binding site" evidence="7 8">
    <location>
        <position position="12"/>
    </location>
    <ligand>
        <name>S-adenosyl-L-methionine</name>
        <dbReference type="ChEBI" id="CHEBI:59789"/>
    </ligand>
</feature>
<dbReference type="PROSITE" id="PS51689">
    <property type="entry name" value="SAM_RNA_A_N6_MT"/>
    <property type="match status" value="1"/>
</dbReference>
<dbReference type="EMBL" id="CP157355">
    <property type="protein sequence ID" value="XBM01417.1"/>
    <property type="molecule type" value="Genomic_DNA"/>
</dbReference>
<evidence type="ECO:0000256" key="4">
    <source>
        <dbReference type="ARBA" id="ARBA00022679"/>
    </source>
</evidence>
<name>A0AAU7FBW8_9NEIS</name>
<feature type="binding site" evidence="7 8">
    <location>
        <position position="60"/>
    </location>
    <ligand>
        <name>S-adenosyl-L-methionine</name>
        <dbReference type="ChEBI" id="CHEBI:59789"/>
    </ligand>
</feature>
<dbReference type="GO" id="GO:0052908">
    <property type="term" value="F:16S rRNA (adenine(1518)-N(6)/adenine(1519)-N(6))-dimethyltransferase activity"/>
    <property type="evidence" value="ECO:0007669"/>
    <property type="project" value="UniProtKB-EC"/>
</dbReference>
<dbReference type="PANTHER" id="PTHR11727:SF7">
    <property type="entry name" value="DIMETHYLADENOSINE TRANSFERASE-RELATED"/>
    <property type="match status" value="1"/>
</dbReference>
<dbReference type="AlphaFoldDB" id="A0AAU7FBW8"/>
<keyword evidence="6 7" id="KW-0694">RNA-binding</keyword>
<evidence type="ECO:0000256" key="8">
    <source>
        <dbReference type="PROSITE-ProRule" id="PRU01026"/>
    </source>
</evidence>
<dbReference type="HAMAP" id="MF_00607">
    <property type="entry name" value="16SrRNA_methyltr_A"/>
    <property type="match status" value="1"/>
</dbReference>
<evidence type="ECO:0000256" key="7">
    <source>
        <dbReference type="HAMAP-Rule" id="MF_00607"/>
    </source>
</evidence>
<dbReference type="Pfam" id="PF00398">
    <property type="entry name" value="RrnaAD"/>
    <property type="match status" value="1"/>
</dbReference>
<dbReference type="InterPro" id="IPR011530">
    <property type="entry name" value="rRNA_adenine_dimethylase"/>
</dbReference>
<organism evidence="10">
    <name type="scientific">Chitinibacter mangrovi</name>
    <dbReference type="NCBI Taxonomy" id="3153927"/>
    <lineage>
        <taxon>Bacteria</taxon>
        <taxon>Pseudomonadati</taxon>
        <taxon>Pseudomonadota</taxon>
        <taxon>Betaproteobacteria</taxon>
        <taxon>Neisseriales</taxon>
        <taxon>Chitinibacteraceae</taxon>
        <taxon>Chitinibacter</taxon>
    </lineage>
</organism>
<keyword evidence="1 7" id="KW-0963">Cytoplasm</keyword>
<evidence type="ECO:0000256" key="3">
    <source>
        <dbReference type="ARBA" id="ARBA00022603"/>
    </source>
</evidence>
<comment type="subcellular location">
    <subcellularLocation>
        <location evidence="7">Cytoplasm</location>
    </subcellularLocation>
</comment>
<evidence type="ECO:0000256" key="2">
    <source>
        <dbReference type="ARBA" id="ARBA00022552"/>
    </source>
</evidence>
<dbReference type="InterPro" id="IPR020598">
    <property type="entry name" value="rRNA_Ade_methylase_Trfase_N"/>
</dbReference>
<accession>A0AAU7FBW8</accession>
<sequence>MAHIPRKRFGQNFLQDQGVIASIINAVDPHKEDAIVEIGPGLAALTIPLMARIPTLHVVEIDRDIVAHLSARYTPEQLVIHNCDALMFDFGALARQIAPGGRIKLVGNLPYNISTPLLFHLASFGDVIYDMHFMLQKEVVDRMVAEPGTTDYGRLSIMLQYRYLMDHILDVPPESFDPPPKVDSAVVRMVPYDVLPHPAKDEEHLRNLVQTAFAQRRKTIRNNLKGIANDEVLATVGIEPSMRPENVSVAQYVALSNALVKS</sequence>
<dbReference type="KEGG" id="cmav:ABHF33_03755"/>
<dbReference type="PANTHER" id="PTHR11727">
    <property type="entry name" value="DIMETHYLADENOSINE TRANSFERASE"/>
    <property type="match status" value="1"/>
</dbReference>
<dbReference type="Gene3D" id="3.40.50.150">
    <property type="entry name" value="Vaccinia Virus protein VP39"/>
    <property type="match status" value="1"/>
</dbReference>
<comment type="function">
    <text evidence="7">Specifically dimethylates two adjacent adenosines (A1518 and A1519) in the loop of a conserved hairpin near the 3'-end of 16S rRNA in the 30S particle. May play a critical role in biogenesis of 30S subunits.</text>
</comment>
<feature type="binding site" evidence="7 8">
    <location>
        <position position="14"/>
    </location>
    <ligand>
        <name>S-adenosyl-L-methionine</name>
        <dbReference type="ChEBI" id="CHEBI:59789"/>
    </ligand>
</feature>
<keyword evidence="3 7" id="KW-0489">Methyltransferase</keyword>
<comment type="similarity">
    <text evidence="7">Belongs to the class I-like SAM-binding methyltransferase superfamily. rRNA adenine N(6)-methyltransferase family. RsmA subfamily.</text>
</comment>
<protein>
    <recommendedName>
        <fullName evidence="7">Ribosomal RNA small subunit methyltransferase A</fullName>
        <ecNumber evidence="7">2.1.1.182</ecNumber>
    </recommendedName>
    <alternativeName>
        <fullName evidence="7">16S rRNA (adenine(1518)-N(6)/adenine(1519)-N(6))-dimethyltransferase</fullName>
    </alternativeName>
    <alternativeName>
        <fullName evidence="7">16S rRNA dimethyladenosine transferase</fullName>
    </alternativeName>
    <alternativeName>
        <fullName evidence="7">16S rRNA dimethylase</fullName>
    </alternativeName>
    <alternativeName>
        <fullName evidence="7">S-adenosylmethionine-6-N', N'-adenosyl(rRNA) dimethyltransferase</fullName>
    </alternativeName>
</protein>
<dbReference type="SMART" id="SM00650">
    <property type="entry name" value="rADc"/>
    <property type="match status" value="1"/>
</dbReference>